<evidence type="ECO:0000256" key="2">
    <source>
        <dbReference type="ARBA" id="ARBA00022500"/>
    </source>
</evidence>
<dbReference type="InterPro" id="IPR036048">
    <property type="entry name" value="Interleukin_8-like_sf"/>
</dbReference>
<dbReference type="EMBL" id="VZUG01017539">
    <property type="protein sequence ID" value="NXV90302.1"/>
    <property type="molecule type" value="Genomic_DNA"/>
</dbReference>
<evidence type="ECO:0000313" key="8">
    <source>
        <dbReference type="Proteomes" id="UP000535403"/>
    </source>
</evidence>
<dbReference type="GO" id="GO:0048245">
    <property type="term" value="P:eosinophil chemotaxis"/>
    <property type="evidence" value="ECO:0007669"/>
    <property type="project" value="TreeGrafter"/>
</dbReference>
<reference evidence="7 8" key="1">
    <citation type="submission" date="2019-09" db="EMBL/GenBank/DDBJ databases">
        <title>Bird 10,000 Genomes (B10K) Project - Family phase.</title>
        <authorList>
            <person name="Zhang G."/>
        </authorList>
    </citation>
    <scope>NUCLEOTIDE SEQUENCE [LARGE SCALE GENOMIC DNA]</scope>
    <source>
        <strain evidence="7">OUT-0025</strain>
        <tissue evidence="7">Blood</tissue>
    </source>
</reference>
<dbReference type="Proteomes" id="UP000535403">
    <property type="component" value="Unassembled WGS sequence"/>
</dbReference>
<dbReference type="GO" id="GO:0006954">
    <property type="term" value="P:inflammatory response"/>
    <property type="evidence" value="ECO:0007669"/>
    <property type="project" value="TreeGrafter"/>
</dbReference>
<dbReference type="GO" id="GO:0008009">
    <property type="term" value="F:chemokine activity"/>
    <property type="evidence" value="ECO:0007669"/>
    <property type="project" value="InterPro"/>
</dbReference>
<proteinExistence type="inferred from homology"/>
<sequence>MKVPTAALAALLLVAICSLAEAHDNTVPFACCFTYMSLPIPRRIITSAYMTNSICPQPAVILVTKKGRQICADPQAPWVQKYLEHFQMLKN</sequence>
<dbReference type="GO" id="GO:0061844">
    <property type="term" value="P:antimicrobial humoral immune response mediated by antimicrobial peptide"/>
    <property type="evidence" value="ECO:0007669"/>
    <property type="project" value="TreeGrafter"/>
</dbReference>
<accession>A0A7L3XLZ5</accession>
<evidence type="ECO:0000313" key="7">
    <source>
        <dbReference type="EMBL" id="NXV90302.1"/>
    </source>
</evidence>
<dbReference type="PANTHER" id="PTHR12015:SF103">
    <property type="entry name" value="C-C MOTIF CHEMOKINE 4-RELATED"/>
    <property type="match status" value="1"/>
</dbReference>
<feature type="non-terminal residue" evidence="7">
    <location>
        <position position="91"/>
    </location>
</feature>
<dbReference type="AlphaFoldDB" id="A0A7L3XLZ5"/>
<evidence type="ECO:0000256" key="5">
    <source>
        <dbReference type="SAM" id="SignalP"/>
    </source>
</evidence>
<comment type="caution">
    <text evidence="7">The sequence shown here is derived from an EMBL/GenBank/DDBJ whole genome shotgun (WGS) entry which is preliminary data.</text>
</comment>
<feature type="domain" description="Chemokine interleukin-8-like" evidence="6">
    <location>
        <begin position="28"/>
        <end position="86"/>
    </location>
</feature>
<comment type="similarity">
    <text evidence="1">Belongs to the intercrine beta (chemokine CC) family.</text>
</comment>
<dbReference type="FunFam" id="2.40.50.40:FF:000002">
    <property type="entry name" value="C-C motif chemokine"/>
    <property type="match status" value="1"/>
</dbReference>
<dbReference type="GO" id="GO:0048020">
    <property type="term" value="F:CCR chemokine receptor binding"/>
    <property type="evidence" value="ECO:0007669"/>
    <property type="project" value="TreeGrafter"/>
</dbReference>
<dbReference type="GO" id="GO:0070098">
    <property type="term" value="P:chemokine-mediated signaling pathway"/>
    <property type="evidence" value="ECO:0007669"/>
    <property type="project" value="TreeGrafter"/>
</dbReference>
<gene>
    <name evidence="7" type="primary">Ccl3_0</name>
    <name evidence="7" type="ORF">CALBOR_R00536</name>
</gene>
<dbReference type="PANTHER" id="PTHR12015">
    <property type="entry name" value="SMALL INDUCIBLE CYTOKINE A"/>
    <property type="match status" value="1"/>
</dbReference>
<feature type="non-terminal residue" evidence="7">
    <location>
        <position position="1"/>
    </location>
</feature>
<dbReference type="GO" id="GO:0030335">
    <property type="term" value="P:positive regulation of cell migration"/>
    <property type="evidence" value="ECO:0007669"/>
    <property type="project" value="TreeGrafter"/>
</dbReference>
<dbReference type="SMART" id="SM00199">
    <property type="entry name" value="SCY"/>
    <property type="match status" value="1"/>
</dbReference>
<evidence type="ECO:0000256" key="4">
    <source>
        <dbReference type="ARBA" id="ARBA00022729"/>
    </source>
</evidence>
<dbReference type="GO" id="GO:0005615">
    <property type="term" value="C:extracellular space"/>
    <property type="evidence" value="ECO:0007669"/>
    <property type="project" value="UniProtKB-KW"/>
</dbReference>
<protein>
    <submittedName>
        <fullName evidence="7">CCL3 protein</fullName>
    </submittedName>
</protein>
<keyword evidence="4 5" id="KW-0732">Signal</keyword>
<keyword evidence="3" id="KW-0202">Cytokine</keyword>
<dbReference type="InterPro" id="IPR039809">
    <property type="entry name" value="Chemokine_b/g/d"/>
</dbReference>
<feature type="signal peptide" evidence="5">
    <location>
        <begin position="1"/>
        <end position="22"/>
    </location>
</feature>
<dbReference type="InterPro" id="IPR001811">
    <property type="entry name" value="Chemokine_IL8-like_dom"/>
</dbReference>
<evidence type="ECO:0000259" key="6">
    <source>
        <dbReference type="SMART" id="SM00199"/>
    </source>
</evidence>
<dbReference type="SUPFAM" id="SSF54117">
    <property type="entry name" value="Interleukin 8-like chemokines"/>
    <property type="match status" value="1"/>
</dbReference>
<dbReference type="Pfam" id="PF00048">
    <property type="entry name" value="IL8"/>
    <property type="match status" value="1"/>
</dbReference>
<dbReference type="Gene3D" id="2.40.50.40">
    <property type="match status" value="1"/>
</dbReference>
<keyword evidence="2" id="KW-0145">Chemotaxis</keyword>
<evidence type="ECO:0000256" key="1">
    <source>
        <dbReference type="ARBA" id="ARBA00010868"/>
    </source>
</evidence>
<keyword evidence="8" id="KW-1185">Reference proteome</keyword>
<evidence type="ECO:0000256" key="3">
    <source>
        <dbReference type="ARBA" id="ARBA00022514"/>
    </source>
</evidence>
<name>A0A7L3XLZ5_9AVES</name>
<organism evidence="7 8">
    <name type="scientific">Calonectris borealis</name>
    <name type="common">Cory's shearwater</name>
    <dbReference type="NCBI Taxonomy" id="1323832"/>
    <lineage>
        <taxon>Eukaryota</taxon>
        <taxon>Metazoa</taxon>
        <taxon>Chordata</taxon>
        <taxon>Craniata</taxon>
        <taxon>Vertebrata</taxon>
        <taxon>Euteleostomi</taxon>
        <taxon>Archelosauria</taxon>
        <taxon>Archosauria</taxon>
        <taxon>Dinosauria</taxon>
        <taxon>Saurischia</taxon>
        <taxon>Theropoda</taxon>
        <taxon>Coelurosauria</taxon>
        <taxon>Aves</taxon>
        <taxon>Neognathae</taxon>
        <taxon>Neoaves</taxon>
        <taxon>Aequornithes</taxon>
        <taxon>Procellariiformes</taxon>
        <taxon>Procellariidae</taxon>
        <taxon>Calonectris</taxon>
    </lineage>
</organism>
<feature type="chain" id="PRO_5029872735" evidence="5">
    <location>
        <begin position="23"/>
        <end position="91"/>
    </location>
</feature>
<dbReference type="CDD" id="cd00272">
    <property type="entry name" value="Chemokine_CC"/>
    <property type="match status" value="1"/>
</dbReference>